<name>A0A8S4QVI6_9NEOP</name>
<accession>A0A8S4QVI6</accession>
<reference evidence="1" key="1">
    <citation type="submission" date="2022-03" db="EMBL/GenBank/DDBJ databases">
        <authorList>
            <person name="Lindestad O."/>
        </authorList>
    </citation>
    <scope>NUCLEOTIDE SEQUENCE</scope>
</reference>
<protein>
    <submittedName>
        <fullName evidence="1">Jg2695 protein</fullName>
    </submittedName>
</protein>
<evidence type="ECO:0000313" key="2">
    <source>
        <dbReference type="Proteomes" id="UP000838756"/>
    </source>
</evidence>
<dbReference type="EMBL" id="CAKXAJ010020848">
    <property type="protein sequence ID" value="CAH2225059.1"/>
    <property type="molecule type" value="Genomic_DNA"/>
</dbReference>
<dbReference type="AlphaFoldDB" id="A0A8S4QVI6"/>
<sequence>YLQMILSDDLKAQDSVNAFTFLYIGSRSNTKHALEFIKNRLEDVRKKVVLPAWFESVLSNLASYAPEDVLKDTTNIFYVWGFYALKTLDDARGNLSPAVEVNRLRVGEW</sequence>
<proteinExistence type="predicted"/>
<dbReference type="Proteomes" id="UP000838756">
    <property type="component" value="Unassembled WGS sequence"/>
</dbReference>
<dbReference type="OrthoDB" id="10031169at2759"/>
<gene>
    <name evidence="1" type="primary">jg2695</name>
    <name evidence="1" type="ORF">PAEG_LOCUS6932</name>
</gene>
<keyword evidence="2" id="KW-1185">Reference proteome</keyword>
<organism evidence="1 2">
    <name type="scientific">Pararge aegeria aegeria</name>
    <dbReference type="NCBI Taxonomy" id="348720"/>
    <lineage>
        <taxon>Eukaryota</taxon>
        <taxon>Metazoa</taxon>
        <taxon>Ecdysozoa</taxon>
        <taxon>Arthropoda</taxon>
        <taxon>Hexapoda</taxon>
        <taxon>Insecta</taxon>
        <taxon>Pterygota</taxon>
        <taxon>Neoptera</taxon>
        <taxon>Endopterygota</taxon>
        <taxon>Lepidoptera</taxon>
        <taxon>Glossata</taxon>
        <taxon>Ditrysia</taxon>
        <taxon>Papilionoidea</taxon>
        <taxon>Nymphalidae</taxon>
        <taxon>Satyrinae</taxon>
        <taxon>Satyrini</taxon>
        <taxon>Parargina</taxon>
        <taxon>Pararge</taxon>
    </lineage>
</organism>
<feature type="non-terminal residue" evidence="1">
    <location>
        <position position="1"/>
    </location>
</feature>
<comment type="caution">
    <text evidence="1">The sequence shown here is derived from an EMBL/GenBank/DDBJ whole genome shotgun (WGS) entry which is preliminary data.</text>
</comment>
<evidence type="ECO:0000313" key="1">
    <source>
        <dbReference type="EMBL" id="CAH2225059.1"/>
    </source>
</evidence>